<feature type="domain" description="Carrier" evidence="1">
    <location>
        <begin position="7"/>
        <end position="68"/>
    </location>
</feature>
<dbReference type="Gene3D" id="1.10.1200.10">
    <property type="entry name" value="ACP-like"/>
    <property type="match status" value="1"/>
</dbReference>
<gene>
    <name evidence="2" type="ORF">FRACA_240002</name>
</gene>
<accession>A0A2I2KRM9</accession>
<evidence type="ECO:0000259" key="1">
    <source>
        <dbReference type="Pfam" id="PF00550"/>
    </source>
</evidence>
<dbReference type="InterPro" id="IPR009081">
    <property type="entry name" value="PP-bd_ACP"/>
</dbReference>
<dbReference type="OrthoDB" id="4257495at2"/>
<proteinExistence type="predicted"/>
<dbReference type="RefSeq" id="WP_101832027.1">
    <property type="nucleotide sequence ID" value="NZ_FZMO01000157.1"/>
</dbReference>
<evidence type="ECO:0000313" key="3">
    <source>
        <dbReference type="Proteomes" id="UP000234331"/>
    </source>
</evidence>
<name>A0A2I2KRM9_9ACTN</name>
<dbReference type="SUPFAM" id="SSF47336">
    <property type="entry name" value="ACP-like"/>
    <property type="match status" value="1"/>
</dbReference>
<keyword evidence="3" id="KW-1185">Reference proteome</keyword>
<protein>
    <submittedName>
        <fullName evidence="2">Acyl carrier protein</fullName>
    </submittedName>
</protein>
<sequence length="83" mass="8844">MITIDEFVELLRGELGLPLTEADTELDLDQVPGWDSVHLLALLSVLEQRTGAPISLPDVLAATSLRDVHTVVCTSAPSPRPAG</sequence>
<reference evidence="2 3" key="1">
    <citation type="submission" date="2017-06" db="EMBL/GenBank/DDBJ databases">
        <authorList>
            <person name="Kim H.J."/>
            <person name="Triplett B.A."/>
        </authorList>
    </citation>
    <scope>NUCLEOTIDE SEQUENCE [LARGE SCALE GENOMIC DNA]</scope>
    <source>
        <strain evidence="2">FRACA_ARgP5</strain>
    </source>
</reference>
<evidence type="ECO:0000313" key="2">
    <source>
        <dbReference type="EMBL" id="SNQ48328.1"/>
    </source>
</evidence>
<dbReference type="Proteomes" id="UP000234331">
    <property type="component" value="Unassembled WGS sequence"/>
</dbReference>
<dbReference type="InterPro" id="IPR036736">
    <property type="entry name" value="ACP-like_sf"/>
</dbReference>
<organism evidence="2 3">
    <name type="scientific">Frankia canadensis</name>
    <dbReference type="NCBI Taxonomy" id="1836972"/>
    <lineage>
        <taxon>Bacteria</taxon>
        <taxon>Bacillati</taxon>
        <taxon>Actinomycetota</taxon>
        <taxon>Actinomycetes</taxon>
        <taxon>Frankiales</taxon>
        <taxon>Frankiaceae</taxon>
        <taxon>Frankia</taxon>
    </lineage>
</organism>
<dbReference type="AlphaFoldDB" id="A0A2I2KRM9"/>
<dbReference type="Pfam" id="PF00550">
    <property type="entry name" value="PP-binding"/>
    <property type="match status" value="1"/>
</dbReference>
<dbReference type="EMBL" id="FZMO01000157">
    <property type="protein sequence ID" value="SNQ48328.1"/>
    <property type="molecule type" value="Genomic_DNA"/>
</dbReference>